<protein>
    <submittedName>
        <fullName evidence="2">Alpha/beta hydrolase</fullName>
    </submittedName>
</protein>
<feature type="domain" description="AB hydrolase-1" evidence="1">
    <location>
        <begin position="81"/>
        <end position="193"/>
    </location>
</feature>
<dbReference type="EMBL" id="RQJP01000001">
    <property type="protein sequence ID" value="RRB17510.1"/>
    <property type="molecule type" value="Genomic_DNA"/>
</dbReference>
<dbReference type="Pfam" id="PF00561">
    <property type="entry name" value="Abhydrolase_1"/>
    <property type="match status" value="1"/>
</dbReference>
<dbReference type="AlphaFoldDB" id="A0A3P1CWP8"/>
<dbReference type="PANTHER" id="PTHR42886">
    <property type="entry name" value="RE40534P-RELATED"/>
    <property type="match status" value="1"/>
</dbReference>
<dbReference type="InterPro" id="IPR000073">
    <property type="entry name" value="AB_hydrolase_1"/>
</dbReference>
<evidence type="ECO:0000313" key="2">
    <source>
        <dbReference type="EMBL" id="RRB17510.1"/>
    </source>
</evidence>
<sequence>MHSACQNPFLMPTFGDHCIRISMTSNRISTFKKPSEATLFLENWNRQVEALNGFTYERISIPTSFGNTRIWAANPHLTEAPTIVFFPGARTCGLFWDMDNALKPFRESYRYYIVEVNGQPSLSDGQNPGVKTNDYGRWATEILDGLAIKKTTIAGASLGGLICLKLCLESPERVKKAILVNPAGIQPFSTSIRNLYYNLLPMIFPTPANLNKFLDKAIFCPPHQTVSPVYRELISNYLLYALLNHQFRGDYPAPLKKEELRRLTSDIYLILGEKDPLFPPGETIRLAEENILTLQGSQIIPNTGHGIETSKRAHDLIWKMVSKPAGHSY</sequence>
<reference evidence="2 3" key="1">
    <citation type="submission" date="2018-11" db="EMBL/GenBank/DDBJ databases">
        <authorList>
            <person name="Zhou Z."/>
            <person name="Wang G."/>
        </authorList>
    </citation>
    <scope>NUCLEOTIDE SEQUENCE [LARGE SCALE GENOMIC DNA]</scope>
    <source>
        <strain evidence="2 3">KCTC42998</strain>
    </source>
</reference>
<dbReference type="OrthoDB" id="9780932at2"/>
<dbReference type="PRINTS" id="PR00111">
    <property type="entry name" value="ABHYDROLASE"/>
</dbReference>
<proteinExistence type="predicted"/>
<dbReference type="Proteomes" id="UP000274271">
    <property type="component" value="Unassembled WGS sequence"/>
</dbReference>
<evidence type="ECO:0000313" key="3">
    <source>
        <dbReference type="Proteomes" id="UP000274271"/>
    </source>
</evidence>
<evidence type="ECO:0000259" key="1">
    <source>
        <dbReference type="Pfam" id="PF00561"/>
    </source>
</evidence>
<organism evidence="2 3">
    <name type="scientific">Larkinella knui</name>
    <dbReference type="NCBI Taxonomy" id="2025310"/>
    <lineage>
        <taxon>Bacteria</taxon>
        <taxon>Pseudomonadati</taxon>
        <taxon>Bacteroidota</taxon>
        <taxon>Cytophagia</taxon>
        <taxon>Cytophagales</taxon>
        <taxon>Spirosomataceae</taxon>
        <taxon>Larkinella</taxon>
    </lineage>
</organism>
<gene>
    <name evidence="2" type="ORF">EHT87_04270</name>
</gene>
<keyword evidence="2" id="KW-0378">Hydrolase</keyword>
<accession>A0A3P1CWP8</accession>
<keyword evidence="3" id="KW-1185">Reference proteome</keyword>
<dbReference type="RefSeq" id="WP_124904192.1">
    <property type="nucleotide sequence ID" value="NZ_RQJP01000001.1"/>
</dbReference>
<dbReference type="PANTHER" id="PTHR42886:SF29">
    <property type="entry name" value="PUMMELIG, ISOFORM A"/>
    <property type="match status" value="1"/>
</dbReference>
<name>A0A3P1CWP8_9BACT</name>
<dbReference type="SUPFAM" id="SSF53474">
    <property type="entry name" value="alpha/beta-Hydrolases"/>
    <property type="match status" value="1"/>
</dbReference>
<dbReference type="GO" id="GO:0016787">
    <property type="term" value="F:hydrolase activity"/>
    <property type="evidence" value="ECO:0007669"/>
    <property type="project" value="UniProtKB-KW"/>
</dbReference>
<comment type="caution">
    <text evidence="2">The sequence shown here is derived from an EMBL/GenBank/DDBJ whole genome shotgun (WGS) entry which is preliminary data.</text>
</comment>
<dbReference type="InterPro" id="IPR029058">
    <property type="entry name" value="AB_hydrolase_fold"/>
</dbReference>
<dbReference type="Gene3D" id="3.40.50.1820">
    <property type="entry name" value="alpha/beta hydrolase"/>
    <property type="match status" value="1"/>
</dbReference>